<organism evidence="2 3">
    <name type="scientific">Gracilariopsis chorda</name>
    <dbReference type="NCBI Taxonomy" id="448386"/>
    <lineage>
        <taxon>Eukaryota</taxon>
        <taxon>Rhodophyta</taxon>
        <taxon>Florideophyceae</taxon>
        <taxon>Rhodymeniophycidae</taxon>
        <taxon>Gracilariales</taxon>
        <taxon>Gracilariaceae</taxon>
        <taxon>Gracilariopsis</taxon>
    </lineage>
</organism>
<name>A0A2V3IVE3_9FLOR</name>
<proteinExistence type="predicted"/>
<dbReference type="InterPro" id="IPR020057">
    <property type="entry name" value="Ribosomal_bL25_b-dom"/>
</dbReference>
<dbReference type="GO" id="GO:0022625">
    <property type="term" value="C:cytosolic large ribosomal subunit"/>
    <property type="evidence" value="ECO:0007669"/>
    <property type="project" value="TreeGrafter"/>
</dbReference>
<dbReference type="Proteomes" id="UP000247409">
    <property type="component" value="Unassembled WGS sequence"/>
</dbReference>
<keyword evidence="2" id="KW-0689">Ribosomal protein</keyword>
<evidence type="ECO:0000313" key="2">
    <source>
        <dbReference type="EMBL" id="PXF45677.1"/>
    </source>
</evidence>
<keyword evidence="2" id="KW-0687">Ribonucleoprotein</keyword>
<dbReference type="GO" id="GO:0006412">
    <property type="term" value="P:translation"/>
    <property type="evidence" value="ECO:0007669"/>
    <property type="project" value="InterPro"/>
</dbReference>
<dbReference type="InterPro" id="IPR037121">
    <property type="entry name" value="Ribosomal_bL25_C"/>
</dbReference>
<dbReference type="OrthoDB" id="193674at2759"/>
<dbReference type="STRING" id="448386.A0A2V3IVE3"/>
<evidence type="ECO:0000313" key="3">
    <source>
        <dbReference type="Proteomes" id="UP000247409"/>
    </source>
</evidence>
<protein>
    <submittedName>
        <fullName evidence="2">50S ribosomal protein L25</fullName>
    </submittedName>
</protein>
<dbReference type="PANTHER" id="PTHR33284:SF1">
    <property type="entry name" value="RIBOSOMAL PROTEIN L25_GLN-TRNA SYNTHETASE, ANTI-CODON-BINDING DOMAIN-CONTAINING PROTEIN"/>
    <property type="match status" value="1"/>
</dbReference>
<dbReference type="PANTHER" id="PTHR33284">
    <property type="entry name" value="RIBOSOMAL PROTEIN L25/GLN-TRNA SYNTHETASE, ANTI-CODON-BINDING DOMAIN-CONTAINING PROTEIN"/>
    <property type="match status" value="1"/>
</dbReference>
<dbReference type="AlphaFoldDB" id="A0A2V3IVE3"/>
<dbReference type="EMBL" id="NBIV01000055">
    <property type="protein sequence ID" value="PXF45677.1"/>
    <property type="molecule type" value="Genomic_DNA"/>
</dbReference>
<gene>
    <name evidence="2" type="ORF">BWQ96_04581</name>
</gene>
<sequence>MVRGYPIIRGIGNVLESRRISKFDSRLMLISNAAHCHSDQIDTGDISIEDMNRLESSDPNLFHRRIIGRLREANKRARRAIRKEGSWIPAYVEGRNRIPNLIIQVPMAPLLEDLMSGRFAYQKRGKTRFVGPLYELVIEQSTTDEYGEVLRTSHLPFERIRVLAHNMRIHPLTDKPLGVSFRYSPENEPVRVRVPMHCINQEKSPGLREGGWLNRLERYIDINVAAFTPAPSLVTMDVSGMEMKQKRCIADLEFERKNQGCKLVLDEDVTAVVISK</sequence>
<comment type="caution">
    <text evidence="2">The sequence shown here is derived from an EMBL/GenBank/DDBJ whole genome shotgun (WGS) entry which is preliminary data.</text>
</comment>
<dbReference type="SUPFAM" id="SSF50715">
    <property type="entry name" value="Ribosomal protein L25-like"/>
    <property type="match status" value="1"/>
</dbReference>
<feature type="domain" description="Large ribosomal subunit protein bL25 beta" evidence="1">
    <location>
        <begin position="190"/>
        <end position="275"/>
    </location>
</feature>
<dbReference type="GO" id="GO:0003735">
    <property type="term" value="F:structural constituent of ribosome"/>
    <property type="evidence" value="ECO:0007669"/>
    <property type="project" value="InterPro"/>
</dbReference>
<reference evidence="2 3" key="1">
    <citation type="journal article" date="2018" name="Mol. Biol. Evol.">
        <title>Analysis of the draft genome of the red seaweed Gracilariopsis chorda provides insights into genome size evolution in Rhodophyta.</title>
        <authorList>
            <person name="Lee J."/>
            <person name="Yang E.C."/>
            <person name="Graf L."/>
            <person name="Yang J.H."/>
            <person name="Qiu H."/>
            <person name="Zel Zion U."/>
            <person name="Chan C.X."/>
            <person name="Stephens T.G."/>
            <person name="Weber A.P.M."/>
            <person name="Boo G.H."/>
            <person name="Boo S.M."/>
            <person name="Kim K.M."/>
            <person name="Shin Y."/>
            <person name="Jung M."/>
            <person name="Lee S.J."/>
            <person name="Yim H.S."/>
            <person name="Lee J.H."/>
            <person name="Bhattacharya D."/>
            <person name="Yoon H.S."/>
        </authorList>
    </citation>
    <scope>NUCLEOTIDE SEQUENCE [LARGE SCALE GENOMIC DNA]</scope>
    <source>
        <strain evidence="2 3">SKKU-2015</strain>
        <tissue evidence="2">Whole body</tissue>
    </source>
</reference>
<dbReference type="GO" id="GO:0008097">
    <property type="term" value="F:5S rRNA binding"/>
    <property type="evidence" value="ECO:0007669"/>
    <property type="project" value="TreeGrafter"/>
</dbReference>
<evidence type="ECO:0000259" key="1">
    <source>
        <dbReference type="Pfam" id="PF14693"/>
    </source>
</evidence>
<dbReference type="InterPro" id="IPR011035">
    <property type="entry name" value="Ribosomal_bL25/Gln-tRNA_synth"/>
</dbReference>
<dbReference type="InterPro" id="IPR020930">
    <property type="entry name" value="Ribosomal_uL5_bac-type"/>
</dbReference>
<accession>A0A2V3IVE3</accession>
<dbReference type="Gene3D" id="2.170.120.20">
    <property type="entry name" value="Ribosomal protein L25, beta domain"/>
    <property type="match status" value="1"/>
</dbReference>
<keyword evidence="3" id="KW-1185">Reference proteome</keyword>
<dbReference type="Pfam" id="PF14693">
    <property type="entry name" value="Ribosomal_TL5_C"/>
    <property type="match status" value="1"/>
</dbReference>